<dbReference type="GO" id="GO:0016779">
    <property type="term" value="F:nucleotidyltransferase activity"/>
    <property type="evidence" value="ECO:0007669"/>
    <property type="project" value="TreeGrafter"/>
</dbReference>
<dbReference type="PANTHER" id="PTHR19136">
    <property type="entry name" value="MOLYBDENUM COFACTOR GUANYLYLTRANSFERASE"/>
    <property type="match status" value="1"/>
</dbReference>
<dbReference type="EMBL" id="CP012033">
    <property type="protein sequence ID" value="AKP64364.1"/>
    <property type="molecule type" value="Genomic_DNA"/>
</dbReference>
<evidence type="ECO:0000256" key="6">
    <source>
        <dbReference type="ARBA" id="ARBA00023134"/>
    </source>
</evidence>
<feature type="domain" description="MobA-like NTP transferase" evidence="8">
    <location>
        <begin position="3"/>
        <end position="130"/>
    </location>
</feature>
<sequence>MIGLVLAGGKSTRFGRDKALYHCPHERVNNAELAVNKLRLLSDEVIVSANAKNGDALTTQFQAVPTITVVTDQAPFVQHGPLSGIYAACCRHPQTTDYLVLAVDYPRITPNVLAAVADHPNCFAATPAASHYTIAHFSVSRNTLRDFLLLGDFRLGQFIEGSRQCLPLTFPNSESFTNYNYLEEINHAD</sequence>
<dbReference type="AlphaFoldDB" id="A0AAC9ERA2"/>
<dbReference type="InterPro" id="IPR025877">
    <property type="entry name" value="MobA-like_NTP_Trfase"/>
</dbReference>
<keyword evidence="3" id="KW-0479">Metal-binding</keyword>
<evidence type="ECO:0000256" key="5">
    <source>
        <dbReference type="ARBA" id="ARBA00022842"/>
    </source>
</evidence>
<evidence type="ECO:0000256" key="3">
    <source>
        <dbReference type="ARBA" id="ARBA00022723"/>
    </source>
</evidence>
<keyword evidence="7" id="KW-0501">Molybdenum cofactor biosynthesis</keyword>
<dbReference type="Proteomes" id="UP000036000">
    <property type="component" value="Chromosome"/>
</dbReference>
<evidence type="ECO:0000313" key="10">
    <source>
        <dbReference type="Proteomes" id="UP000036000"/>
    </source>
</evidence>
<keyword evidence="1" id="KW-0963">Cytoplasm</keyword>
<evidence type="ECO:0000256" key="7">
    <source>
        <dbReference type="ARBA" id="ARBA00023150"/>
    </source>
</evidence>
<evidence type="ECO:0000256" key="1">
    <source>
        <dbReference type="ARBA" id="ARBA00022490"/>
    </source>
</evidence>
<dbReference type="RefSeq" id="WP_048733335.1">
    <property type="nucleotide sequence ID" value="NZ_CP012033.1"/>
</dbReference>
<keyword evidence="4" id="KW-0547">Nucleotide-binding</keyword>
<dbReference type="GO" id="GO:0005525">
    <property type="term" value="F:GTP binding"/>
    <property type="evidence" value="ECO:0007669"/>
    <property type="project" value="UniProtKB-KW"/>
</dbReference>
<keyword evidence="5" id="KW-0460">Magnesium</keyword>
<evidence type="ECO:0000256" key="4">
    <source>
        <dbReference type="ARBA" id="ARBA00022741"/>
    </source>
</evidence>
<keyword evidence="10" id="KW-1185">Reference proteome</keyword>
<evidence type="ECO:0000313" key="9">
    <source>
        <dbReference type="EMBL" id="AKP64364.1"/>
    </source>
</evidence>
<reference evidence="9 10" key="1">
    <citation type="submission" date="2015-07" db="EMBL/GenBank/DDBJ databases">
        <title>Lactobacillus korensis/26-25/ whole genome sequencing.</title>
        <authorList>
            <person name="Kim M.K."/>
            <person name="Im W.-T."/>
            <person name="Srinivasan S."/>
            <person name="Lee J.-J."/>
        </authorList>
    </citation>
    <scope>NUCLEOTIDE SEQUENCE [LARGE SCALE GENOMIC DNA]</scope>
    <source>
        <strain evidence="9 10">26-25</strain>
    </source>
</reference>
<protein>
    <submittedName>
        <fullName evidence="9">Molybdopterin-guanine dinucleotide biosynthesis protein MobA</fullName>
    </submittedName>
</protein>
<dbReference type="Pfam" id="PF12804">
    <property type="entry name" value="NTP_transf_3"/>
    <property type="match status" value="1"/>
</dbReference>
<keyword evidence="2" id="KW-0808">Transferase</keyword>
<dbReference type="InterPro" id="IPR029044">
    <property type="entry name" value="Nucleotide-diphossugar_trans"/>
</dbReference>
<evidence type="ECO:0000256" key="2">
    <source>
        <dbReference type="ARBA" id="ARBA00022679"/>
    </source>
</evidence>
<organism evidence="9 10">
    <name type="scientific">Levilactobacillus koreensis</name>
    <dbReference type="NCBI Taxonomy" id="637971"/>
    <lineage>
        <taxon>Bacteria</taxon>
        <taxon>Bacillati</taxon>
        <taxon>Bacillota</taxon>
        <taxon>Bacilli</taxon>
        <taxon>Lactobacillales</taxon>
        <taxon>Lactobacillaceae</taxon>
        <taxon>Levilactobacillus</taxon>
    </lineage>
</organism>
<keyword evidence="6" id="KW-0342">GTP-binding</keyword>
<dbReference type="GO" id="GO:0046872">
    <property type="term" value="F:metal ion binding"/>
    <property type="evidence" value="ECO:0007669"/>
    <property type="project" value="UniProtKB-KW"/>
</dbReference>
<dbReference type="GO" id="GO:0006777">
    <property type="term" value="P:Mo-molybdopterin cofactor biosynthetic process"/>
    <property type="evidence" value="ECO:0007669"/>
    <property type="project" value="UniProtKB-KW"/>
</dbReference>
<gene>
    <name evidence="9" type="ORF">ABN16_04710</name>
</gene>
<dbReference type="Gene3D" id="3.90.550.10">
    <property type="entry name" value="Spore Coat Polysaccharide Biosynthesis Protein SpsA, Chain A"/>
    <property type="match status" value="1"/>
</dbReference>
<dbReference type="KEGG" id="lko:ABN16_04710"/>
<dbReference type="CDD" id="cd02503">
    <property type="entry name" value="MobA"/>
    <property type="match status" value="1"/>
</dbReference>
<name>A0AAC9ERA2_9LACO</name>
<accession>A0AAC9ERA2</accession>
<proteinExistence type="predicted"/>
<evidence type="ECO:0000259" key="8">
    <source>
        <dbReference type="Pfam" id="PF12804"/>
    </source>
</evidence>
<dbReference type="InterPro" id="IPR013482">
    <property type="entry name" value="Molybde_CF_guanTrfase"/>
</dbReference>
<dbReference type="SUPFAM" id="SSF53448">
    <property type="entry name" value="Nucleotide-diphospho-sugar transferases"/>
    <property type="match status" value="1"/>
</dbReference>
<dbReference type="PANTHER" id="PTHR19136:SF81">
    <property type="entry name" value="MOLYBDENUM COFACTOR GUANYLYLTRANSFERASE"/>
    <property type="match status" value="1"/>
</dbReference>